<dbReference type="AlphaFoldDB" id="A0A160TPR6"/>
<accession>A0A160TPR6</accession>
<organism evidence="1">
    <name type="scientific">hydrothermal vent metagenome</name>
    <dbReference type="NCBI Taxonomy" id="652676"/>
    <lineage>
        <taxon>unclassified sequences</taxon>
        <taxon>metagenomes</taxon>
        <taxon>ecological metagenomes</taxon>
    </lineage>
</organism>
<sequence>MISGALLAAFGRQDARADDFTALLRRIDIADQDSHPC</sequence>
<proteinExistence type="predicted"/>
<dbReference type="EMBL" id="CZQE01000288">
    <property type="protein sequence ID" value="CUS45649.1"/>
    <property type="molecule type" value="Genomic_DNA"/>
</dbReference>
<gene>
    <name evidence="1" type="ORF">MGWOODY_Smn471</name>
</gene>
<protein>
    <submittedName>
        <fullName evidence="1">Uncharacterized protein</fullName>
    </submittedName>
</protein>
<reference evidence="1" key="1">
    <citation type="submission" date="2015-10" db="EMBL/GenBank/DDBJ databases">
        <authorList>
            <person name="Gilbert D.G."/>
        </authorList>
    </citation>
    <scope>NUCLEOTIDE SEQUENCE</scope>
</reference>
<name>A0A160TPR6_9ZZZZ</name>
<evidence type="ECO:0000313" key="1">
    <source>
        <dbReference type="EMBL" id="CUS45649.1"/>
    </source>
</evidence>